<keyword evidence="10" id="KW-1185">Reference proteome</keyword>
<dbReference type="SUPFAM" id="SSF161098">
    <property type="entry name" value="MetI-like"/>
    <property type="match status" value="1"/>
</dbReference>
<dbReference type="Pfam" id="PF19300">
    <property type="entry name" value="BPD_transp_1_N"/>
    <property type="match status" value="1"/>
</dbReference>
<dbReference type="Gene3D" id="1.10.3720.10">
    <property type="entry name" value="MetI-like"/>
    <property type="match status" value="1"/>
</dbReference>
<evidence type="ECO:0000313" key="10">
    <source>
        <dbReference type="Proteomes" id="UP000562124"/>
    </source>
</evidence>
<keyword evidence="6 7" id="KW-0472">Membrane</keyword>
<proteinExistence type="inferred from homology"/>
<dbReference type="EMBL" id="JABCJJ010000013">
    <property type="protein sequence ID" value="NMR20510.1"/>
    <property type="molecule type" value="Genomic_DNA"/>
</dbReference>
<dbReference type="PROSITE" id="PS50928">
    <property type="entry name" value="ABC_TM1"/>
    <property type="match status" value="1"/>
</dbReference>
<keyword evidence="4 7" id="KW-0812">Transmembrane</keyword>
<accession>A0A7Y0LZ10</accession>
<organism evidence="9 10">
    <name type="scientific">Cellulomonas fimi</name>
    <dbReference type="NCBI Taxonomy" id="1708"/>
    <lineage>
        <taxon>Bacteria</taxon>
        <taxon>Bacillati</taxon>
        <taxon>Actinomycetota</taxon>
        <taxon>Actinomycetes</taxon>
        <taxon>Micrococcales</taxon>
        <taxon>Cellulomonadaceae</taxon>
        <taxon>Cellulomonas</taxon>
    </lineage>
</organism>
<comment type="similarity">
    <text evidence="7">Belongs to the binding-protein-dependent transport system permease family.</text>
</comment>
<dbReference type="GO" id="GO:0055085">
    <property type="term" value="P:transmembrane transport"/>
    <property type="evidence" value="ECO:0007669"/>
    <property type="project" value="InterPro"/>
</dbReference>
<keyword evidence="2 7" id="KW-0813">Transport</keyword>
<dbReference type="AlphaFoldDB" id="A0A7Y0LZ10"/>
<dbReference type="Pfam" id="PF00528">
    <property type="entry name" value="BPD_transp_1"/>
    <property type="match status" value="1"/>
</dbReference>
<dbReference type="PANTHER" id="PTHR43163:SF3">
    <property type="entry name" value="PEPTIDE ABC TRANSPORTER PERMEASE PROTEIN"/>
    <property type="match status" value="1"/>
</dbReference>
<keyword evidence="5 7" id="KW-1133">Transmembrane helix</keyword>
<comment type="subcellular location">
    <subcellularLocation>
        <location evidence="1 7">Cell membrane</location>
        <topology evidence="1 7">Multi-pass membrane protein</topology>
    </subcellularLocation>
</comment>
<name>A0A7Y0LZ10_CELFI</name>
<dbReference type="PANTHER" id="PTHR43163">
    <property type="entry name" value="DIPEPTIDE TRANSPORT SYSTEM PERMEASE PROTEIN DPPB-RELATED"/>
    <property type="match status" value="1"/>
</dbReference>
<dbReference type="InterPro" id="IPR000515">
    <property type="entry name" value="MetI-like"/>
</dbReference>
<feature type="transmembrane region" description="Helical" evidence="7">
    <location>
        <begin position="110"/>
        <end position="131"/>
    </location>
</feature>
<evidence type="ECO:0000259" key="8">
    <source>
        <dbReference type="PROSITE" id="PS50928"/>
    </source>
</evidence>
<comment type="caution">
    <text evidence="9">The sequence shown here is derived from an EMBL/GenBank/DDBJ whole genome shotgun (WGS) entry which is preliminary data.</text>
</comment>
<protein>
    <submittedName>
        <fullName evidence="9">ABC transporter permease</fullName>
    </submittedName>
</protein>
<dbReference type="Proteomes" id="UP000562124">
    <property type="component" value="Unassembled WGS sequence"/>
</dbReference>
<evidence type="ECO:0000313" key="9">
    <source>
        <dbReference type="EMBL" id="NMR20510.1"/>
    </source>
</evidence>
<feature type="transmembrane region" description="Helical" evidence="7">
    <location>
        <begin position="183"/>
        <end position="203"/>
    </location>
</feature>
<reference evidence="9 10" key="1">
    <citation type="submission" date="2020-04" db="EMBL/GenBank/DDBJ databases">
        <title>Sequencing and Assembly of C. fimi.</title>
        <authorList>
            <person name="Ramsey A.R."/>
        </authorList>
    </citation>
    <scope>NUCLEOTIDE SEQUENCE [LARGE SCALE GENOMIC DNA]</scope>
    <source>
        <strain evidence="9 10">SB</strain>
    </source>
</reference>
<dbReference type="InterPro" id="IPR035906">
    <property type="entry name" value="MetI-like_sf"/>
</dbReference>
<evidence type="ECO:0000256" key="1">
    <source>
        <dbReference type="ARBA" id="ARBA00004651"/>
    </source>
</evidence>
<feature type="transmembrane region" description="Helical" evidence="7">
    <location>
        <begin position="21"/>
        <end position="40"/>
    </location>
</feature>
<keyword evidence="3" id="KW-1003">Cell membrane</keyword>
<dbReference type="GO" id="GO:0005886">
    <property type="term" value="C:plasma membrane"/>
    <property type="evidence" value="ECO:0007669"/>
    <property type="project" value="UniProtKB-SubCell"/>
</dbReference>
<evidence type="ECO:0000256" key="7">
    <source>
        <dbReference type="RuleBase" id="RU363032"/>
    </source>
</evidence>
<feature type="transmembrane region" description="Helical" evidence="7">
    <location>
        <begin position="143"/>
        <end position="171"/>
    </location>
</feature>
<dbReference type="InterPro" id="IPR045621">
    <property type="entry name" value="BPD_transp_1_N"/>
</dbReference>
<evidence type="ECO:0000256" key="3">
    <source>
        <dbReference type="ARBA" id="ARBA00022475"/>
    </source>
</evidence>
<sequence length="324" mass="32746">MPRHAALRAVGATLGRGVTTAVPVLLLASGITFALGAFGGQDPAAAVVGDVAGPEDVARMERELGLDRPVWQQYVSWVGAAARGDLGASWFTQIPVTESIAQRLPVSLSVAGFALVLAVLFGGAAGIAAALHRGRLLDRAVTAVSAALTTVPAFVAGIGLIIVFAVLVPVLPAGGYVPPSVSVTAWLTSLVLPAVALSLDTAADVARQLRTGLVSALGENYVVGARVRGLSGRRVVLGHVLRNGVAPAVAVVGLHVPRLVGGAVITEAVFQMPGLGQLARDAAMRGDVPVVQGTLLVAVVVVLASSLVVDVVQARLLPASVRAA</sequence>
<feature type="transmembrane region" description="Helical" evidence="7">
    <location>
        <begin position="290"/>
        <end position="309"/>
    </location>
</feature>
<evidence type="ECO:0000256" key="6">
    <source>
        <dbReference type="ARBA" id="ARBA00023136"/>
    </source>
</evidence>
<dbReference type="CDD" id="cd06261">
    <property type="entry name" value="TM_PBP2"/>
    <property type="match status" value="1"/>
</dbReference>
<gene>
    <name evidence="9" type="ORF">HIR71_09830</name>
</gene>
<feature type="domain" description="ABC transmembrane type-1" evidence="8">
    <location>
        <begin position="104"/>
        <end position="313"/>
    </location>
</feature>
<evidence type="ECO:0000256" key="4">
    <source>
        <dbReference type="ARBA" id="ARBA00022692"/>
    </source>
</evidence>
<evidence type="ECO:0000256" key="5">
    <source>
        <dbReference type="ARBA" id="ARBA00022989"/>
    </source>
</evidence>
<evidence type="ECO:0000256" key="2">
    <source>
        <dbReference type="ARBA" id="ARBA00022448"/>
    </source>
</evidence>